<dbReference type="EMBL" id="JAFNEN010001010">
    <property type="protein sequence ID" value="KAG8175403.1"/>
    <property type="molecule type" value="Genomic_DNA"/>
</dbReference>
<organism evidence="1 2">
    <name type="scientific">Oedothorax gibbosus</name>
    <dbReference type="NCBI Taxonomy" id="931172"/>
    <lineage>
        <taxon>Eukaryota</taxon>
        <taxon>Metazoa</taxon>
        <taxon>Ecdysozoa</taxon>
        <taxon>Arthropoda</taxon>
        <taxon>Chelicerata</taxon>
        <taxon>Arachnida</taxon>
        <taxon>Araneae</taxon>
        <taxon>Araneomorphae</taxon>
        <taxon>Entelegynae</taxon>
        <taxon>Araneoidea</taxon>
        <taxon>Linyphiidae</taxon>
        <taxon>Erigoninae</taxon>
        <taxon>Oedothorax</taxon>
    </lineage>
</organism>
<protein>
    <submittedName>
        <fullName evidence="1">Uncharacterized protein</fullName>
    </submittedName>
</protein>
<name>A0AAV6TUI8_9ARAC</name>
<accession>A0AAV6TUI8</accession>
<sequence>MKKIGRKLEKKLKTCLNPLVIDDHPDGIVSIHSGRIGNAKVNVDNAICLGEKQRHKFEESLPKGFYIPLKKEVVPLSDDKKHMLVQQTSVYNTEAIYARALQLITRDAEICNMTTLFGCELSPVHQHYLMNLGT</sequence>
<proteinExistence type="predicted"/>
<comment type="caution">
    <text evidence="1">The sequence shown here is derived from an EMBL/GenBank/DDBJ whole genome shotgun (WGS) entry which is preliminary data.</text>
</comment>
<evidence type="ECO:0000313" key="1">
    <source>
        <dbReference type="EMBL" id="KAG8175403.1"/>
    </source>
</evidence>
<evidence type="ECO:0000313" key="2">
    <source>
        <dbReference type="Proteomes" id="UP000827092"/>
    </source>
</evidence>
<dbReference type="AlphaFoldDB" id="A0AAV6TUI8"/>
<gene>
    <name evidence="1" type="ORF">JTE90_022462</name>
</gene>
<dbReference type="Proteomes" id="UP000827092">
    <property type="component" value="Unassembled WGS sequence"/>
</dbReference>
<reference evidence="1 2" key="1">
    <citation type="journal article" date="2022" name="Nat. Ecol. Evol.">
        <title>A masculinizing supergene underlies an exaggerated male reproductive morph in a spider.</title>
        <authorList>
            <person name="Hendrickx F."/>
            <person name="De Corte Z."/>
            <person name="Sonet G."/>
            <person name="Van Belleghem S.M."/>
            <person name="Kostlbacher S."/>
            <person name="Vangestel C."/>
        </authorList>
    </citation>
    <scope>NUCLEOTIDE SEQUENCE [LARGE SCALE GENOMIC DNA]</scope>
    <source>
        <strain evidence="1">W744_W776</strain>
    </source>
</reference>
<keyword evidence="2" id="KW-1185">Reference proteome</keyword>